<evidence type="ECO:0000313" key="3">
    <source>
        <dbReference type="Proteomes" id="UP000030653"/>
    </source>
</evidence>
<dbReference type="InterPro" id="IPR012337">
    <property type="entry name" value="RNaseH-like_sf"/>
</dbReference>
<feature type="domain" description="Integrase zinc-binding" evidence="1">
    <location>
        <begin position="1"/>
        <end position="24"/>
    </location>
</feature>
<dbReference type="InterPro" id="IPR036397">
    <property type="entry name" value="RNaseH_sf"/>
</dbReference>
<dbReference type="HOGENOM" id="CLU_000384_29_0_1"/>
<dbReference type="Pfam" id="PF17921">
    <property type="entry name" value="Integrase_H2C2"/>
    <property type="match status" value="1"/>
</dbReference>
<keyword evidence="3" id="KW-1185">Reference proteome</keyword>
<dbReference type="InterPro" id="IPR041588">
    <property type="entry name" value="Integrase_H2C2"/>
</dbReference>
<accession>M5G342</accession>
<reference evidence="2 3" key="1">
    <citation type="journal article" date="2012" name="Science">
        <title>The Paleozoic origin of enzymatic lignin decomposition reconstructed from 31 fungal genomes.</title>
        <authorList>
            <person name="Floudas D."/>
            <person name="Binder M."/>
            <person name="Riley R."/>
            <person name="Barry K."/>
            <person name="Blanchette R.A."/>
            <person name="Henrissat B."/>
            <person name="Martinez A.T."/>
            <person name="Otillar R."/>
            <person name="Spatafora J.W."/>
            <person name="Yadav J.S."/>
            <person name="Aerts A."/>
            <person name="Benoit I."/>
            <person name="Boyd A."/>
            <person name="Carlson A."/>
            <person name="Copeland A."/>
            <person name="Coutinho P.M."/>
            <person name="de Vries R.P."/>
            <person name="Ferreira P."/>
            <person name="Findley K."/>
            <person name="Foster B."/>
            <person name="Gaskell J."/>
            <person name="Glotzer D."/>
            <person name="Gorecki P."/>
            <person name="Heitman J."/>
            <person name="Hesse C."/>
            <person name="Hori C."/>
            <person name="Igarashi K."/>
            <person name="Jurgens J.A."/>
            <person name="Kallen N."/>
            <person name="Kersten P."/>
            <person name="Kohler A."/>
            <person name="Kuees U."/>
            <person name="Kumar T.K.A."/>
            <person name="Kuo A."/>
            <person name="LaButti K."/>
            <person name="Larrondo L.F."/>
            <person name="Lindquist E."/>
            <person name="Ling A."/>
            <person name="Lombard V."/>
            <person name="Lucas S."/>
            <person name="Lundell T."/>
            <person name="Martin R."/>
            <person name="McLaughlin D.J."/>
            <person name="Morgenstern I."/>
            <person name="Morin E."/>
            <person name="Murat C."/>
            <person name="Nagy L.G."/>
            <person name="Nolan M."/>
            <person name="Ohm R.A."/>
            <person name="Patyshakuliyeva A."/>
            <person name="Rokas A."/>
            <person name="Ruiz-Duenas F.J."/>
            <person name="Sabat G."/>
            <person name="Salamov A."/>
            <person name="Samejima M."/>
            <person name="Schmutz J."/>
            <person name="Slot J.C."/>
            <person name="St John F."/>
            <person name="Stenlid J."/>
            <person name="Sun H."/>
            <person name="Sun S."/>
            <person name="Syed K."/>
            <person name="Tsang A."/>
            <person name="Wiebenga A."/>
            <person name="Young D."/>
            <person name="Pisabarro A."/>
            <person name="Eastwood D.C."/>
            <person name="Martin F."/>
            <person name="Cullen D."/>
            <person name="Grigoriev I.V."/>
            <person name="Hibbett D.S."/>
        </authorList>
    </citation>
    <scope>NUCLEOTIDE SEQUENCE [LARGE SCALE GENOMIC DNA]</scope>
    <source>
        <strain evidence="2 3">DJM-731 SS1</strain>
    </source>
</reference>
<dbReference type="GO" id="GO:0003676">
    <property type="term" value="F:nucleic acid binding"/>
    <property type="evidence" value="ECO:0007669"/>
    <property type="project" value="InterPro"/>
</dbReference>
<name>M5G342_DACPD</name>
<dbReference type="GeneID" id="63690328"/>
<evidence type="ECO:0000313" key="2">
    <source>
        <dbReference type="EMBL" id="EJU00272.1"/>
    </source>
</evidence>
<dbReference type="SUPFAM" id="SSF53098">
    <property type="entry name" value="Ribonuclease H-like"/>
    <property type="match status" value="1"/>
</dbReference>
<dbReference type="OrthoDB" id="2673428at2759"/>
<proteinExistence type="predicted"/>
<feature type="non-terminal residue" evidence="2">
    <location>
        <position position="1"/>
    </location>
</feature>
<dbReference type="EMBL" id="JH795867">
    <property type="protein sequence ID" value="EJU00272.1"/>
    <property type="molecule type" value="Genomic_DNA"/>
</dbReference>
<sequence length="126" mass="15091">FFWPNLMEDIKWYLRTCNECQQQQMRHIVILPMVQTLQPLFFQAHCDMMFMPPSKRMRYILQAQCLLMHWLGDMICQKETAKVIEDFIHKNILCCWGAISKIVMDNGSPWISAMNALKEKYHLNHI</sequence>
<dbReference type="Proteomes" id="UP000030653">
    <property type="component" value="Unassembled WGS sequence"/>
</dbReference>
<dbReference type="STRING" id="1858805.M5G342"/>
<protein>
    <recommendedName>
        <fullName evidence="1">Integrase zinc-binding domain-containing protein</fullName>
    </recommendedName>
</protein>
<dbReference type="RefSeq" id="XP_040627169.1">
    <property type="nucleotide sequence ID" value="XM_040775266.1"/>
</dbReference>
<dbReference type="OMA" id="VDIMLMP"/>
<dbReference type="AlphaFoldDB" id="M5G342"/>
<gene>
    <name evidence="2" type="ORF">DACRYDRAFT_54510</name>
</gene>
<organism evidence="2 3">
    <name type="scientific">Dacryopinax primogenitus (strain DJM 731)</name>
    <name type="common">Brown rot fungus</name>
    <dbReference type="NCBI Taxonomy" id="1858805"/>
    <lineage>
        <taxon>Eukaryota</taxon>
        <taxon>Fungi</taxon>
        <taxon>Dikarya</taxon>
        <taxon>Basidiomycota</taxon>
        <taxon>Agaricomycotina</taxon>
        <taxon>Dacrymycetes</taxon>
        <taxon>Dacrymycetales</taxon>
        <taxon>Dacrymycetaceae</taxon>
        <taxon>Dacryopinax</taxon>
    </lineage>
</organism>
<dbReference type="Gene3D" id="3.30.420.10">
    <property type="entry name" value="Ribonuclease H-like superfamily/Ribonuclease H"/>
    <property type="match status" value="1"/>
</dbReference>
<evidence type="ECO:0000259" key="1">
    <source>
        <dbReference type="Pfam" id="PF17921"/>
    </source>
</evidence>